<reference evidence="1" key="1">
    <citation type="journal article" date="2021" name="Proc. Natl. Acad. Sci. U.S.A.">
        <title>A Catalog of Tens of Thousands of Viruses from Human Metagenomes Reveals Hidden Associations with Chronic Diseases.</title>
        <authorList>
            <person name="Tisza M.J."/>
            <person name="Buck C.B."/>
        </authorList>
    </citation>
    <scope>NUCLEOTIDE SEQUENCE</scope>
    <source>
        <strain evidence="1">Ct53O25</strain>
    </source>
</reference>
<proteinExistence type="predicted"/>
<dbReference type="EMBL" id="BK014869">
    <property type="protein sequence ID" value="DAD79664.1"/>
    <property type="molecule type" value="Genomic_DNA"/>
</dbReference>
<accession>A0A8S5MBW8</accession>
<name>A0A8S5MBW8_9CAUD</name>
<protein>
    <submittedName>
        <fullName evidence="1">Uncharacterized protein</fullName>
    </submittedName>
</protein>
<evidence type="ECO:0000313" key="1">
    <source>
        <dbReference type="EMBL" id="DAD79664.1"/>
    </source>
</evidence>
<organism evidence="1">
    <name type="scientific">Podoviridae sp. ct53O25</name>
    <dbReference type="NCBI Taxonomy" id="2826539"/>
    <lineage>
        <taxon>Viruses</taxon>
        <taxon>Duplodnaviria</taxon>
        <taxon>Heunggongvirae</taxon>
        <taxon>Uroviricota</taxon>
        <taxon>Caudoviricetes</taxon>
    </lineage>
</organism>
<sequence>MLKYLSPFLVIAGLVFVGVQAMDREWLADYEKNTGKSARFANSDDECRSNEHFDNRYGLCIKMREFTTDDNL</sequence>